<dbReference type="Gene3D" id="3.40.50.1010">
    <property type="entry name" value="5'-nuclease"/>
    <property type="match status" value="1"/>
</dbReference>
<sequence length="466" mass="52120">MVPAVFEDLRHRWNRDTILNAVKDDFNIIQINIEEFPWAGITVMVPGEADAHCARVARTTSCAILTNDSDLLLYDLGVDGSVVLLNSVEMVGWDPLDPAASEVKALHLCPVTVARRLGIPNILRLAYELVNNPSMGIADLIHRSKTRCDGSVYDTEYQSFIKEYRSDVCNDPQGSGVQVAGDLDTRVSELFWQYELQTVLNPQSETPYIYLPVLTEDHTRRCAWTQGCIFRNLGYSILNASRPTHEQLSSVNEVVRRGGRMVVDRVPLGDGDWIISELARVGTYLKSFQDSSQSSFDSQIYWLKLAVSEVFRELPASSLPDSGQLTRFLRLGRMGKKPNWADIHLVAQIRAVLYSLRILSQLLVFLQPTNDIVLQAKSLLAGLPPLHSLMMPIDEMAGDSLEKSSVNEFVRQLYRMPVSPFTEASDETAASKDATKVKQVSSSDQRPTKKIRSGGANNLYELLIME</sequence>
<evidence type="ECO:0000313" key="4">
    <source>
        <dbReference type="EMBL" id="KAF9885123.1"/>
    </source>
</evidence>
<dbReference type="AlphaFoldDB" id="A0AAD4CG02"/>
<dbReference type="PANTHER" id="PTHR15665:SF1">
    <property type="entry name" value="PROTEIN ASTEROID HOMOLOG 1"/>
    <property type="match status" value="1"/>
</dbReference>
<name>A0AAD4CG02_ASPNN</name>
<evidence type="ECO:0000256" key="2">
    <source>
        <dbReference type="SAM" id="MobiDB-lite"/>
    </source>
</evidence>
<dbReference type="EMBL" id="VCAU01000103">
    <property type="protein sequence ID" value="KAF9885123.1"/>
    <property type="molecule type" value="Genomic_DNA"/>
</dbReference>
<gene>
    <name evidence="4" type="ORF">FE257_000700</name>
</gene>
<evidence type="ECO:0000256" key="1">
    <source>
        <dbReference type="ARBA" id="ARBA00007398"/>
    </source>
</evidence>
<reference evidence="4" key="1">
    <citation type="journal article" date="2019" name="Beilstein J. Org. Chem.">
        <title>Nanangenines: drimane sesquiterpenoids as the dominant metabolite cohort of a novel Australian fungus, Aspergillus nanangensis.</title>
        <authorList>
            <person name="Lacey H.J."/>
            <person name="Gilchrist C.L.M."/>
            <person name="Crombie A."/>
            <person name="Kalaitzis J.A."/>
            <person name="Vuong D."/>
            <person name="Rutledge P.J."/>
            <person name="Turner P."/>
            <person name="Pitt J.I."/>
            <person name="Lacey E."/>
            <person name="Chooi Y.H."/>
            <person name="Piggott A.M."/>
        </authorList>
    </citation>
    <scope>NUCLEOTIDE SEQUENCE</scope>
    <source>
        <strain evidence="4">MST-FP2251</strain>
    </source>
</reference>
<accession>A0AAD4CG02</accession>
<dbReference type="SUPFAM" id="SSF88723">
    <property type="entry name" value="PIN domain-like"/>
    <property type="match status" value="1"/>
</dbReference>
<comment type="similarity">
    <text evidence="1">Belongs to the asteroid family.</text>
</comment>
<feature type="region of interest" description="Disordered" evidence="2">
    <location>
        <begin position="424"/>
        <end position="452"/>
    </location>
</feature>
<dbReference type="PANTHER" id="PTHR15665">
    <property type="entry name" value="ASTEROID PROTEIN"/>
    <property type="match status" value="1"/>
</dbReference>
<proteinExistence type="inferred from homology"/>
<evidence type="ECO:0000313" key="5">
    <source>
        <dbReference type="Proteomes" id="UP001194746"/>
    </source>
</evidence>
<evidence type="ECO:0000259" key="3">
    <source>
        <dbReference type="Pfam" id="PF12813"/>
    </source>
</evidence>
<organism evidence="4 5">
    <name type="scientific">Aspergillus nanangensis</name>
    <dbReference type="NCBI Taxonomy" id="2582783"/>
    <lineage>
        <taxon>Eukaryota</taxon>
        <taxon>Fungi</taxon>
        <taxon>Dikarya</taxon>
        <taxon>Ascomycota</taxon>
        <taxon>Pezizomycotina</taxon>
        <taxon>Eurotiomycetes</taxon>
        <taxon>Eurotiomycetidae</taxon>
        <taxon>Eurotiales</taxon>
        <taxon>Aspergillaceae</taxon>
        <taxon>Aspergillus</taxon>
        <taxon>Aspergillus subgen. Circumdati</taxon>
    </lineage>
</organism>
<reference evidence="4" key="2">
    <citation type="submission" date="2020-02" db="EMBL/GenBank/DDBJ databases">
        <authorList>
            <person name="Gilchrist C.L.M."/>
            <person name="Chooi Y.-H."/>
        </authorList>
    </citation>
    <scope>NUCLEOTIDE SEQUENCE</scope>
    <source>
        <strain evidence="4">MST-FP2251</strain>
    </source>
</reference>
<dbReference type="Proteomes" id="UP001194746">
    <property type="component" value="Unassembled WGS sequence"/>
</dbReference>
<dbReference type="InterPro" id="IPR029060">
    <property type="entry name" value="PIN-like_dom_sf"/>
</dbReference>
<dbReference type="Pfam" id="PF12813">
    <property type="entry name" value="XPG_I_2"/>
    <property type="match status" value="1"/>
</dbReference>
<protein>
    <recommendedName>
        <fullName evidence="3">Asteroid domain-containing protein</fullName>
    </recommendedName>
</protein>
<dbReference type="InterPro" id="IPR039436">
    <property type="entry name" value="Asteroid_dom"/>
</dbReference>
<comment type="caution">
    <text evidence="4">The sequence shown here is derived from an EMBL/GenBank/DDBJ whole genome shotgun (WGS) entry which is preliminary data.</text>
</comment>
<keyword evidence="5" id="KW-1185">Reference proteome</keyword>
<dbReference type="InterPro" id="IPR026832">
    <property type="entry name" value="Asteroid"/>
</dbReference>
<feature type="domain" description="Asteroid" evidence="3">
    <location>
        <begin position="1"/>
        <end position="267"/>
    </location>
</feature>